<evidence type="ECO:0000313" key="2">
    <source>
        <dbReference type="Proteomes" id="UP001166191"/>
    </source>
</evidence>
<name>A0ABS6AN85_9RHOB</name>
<dbReference type="Proteomes" id="UP001166191">
    <property type="component" value="Unassembled WGS sequence"/>
</dbReference>
<accession>A0ABS6AN85</accession>
<keyword evidence="2" id="KW-1185">Reference proteome</keyword>
<comment type="caution">
    <text evidence="1">The sequence shown here is derived from an EMBL/GenBank/DDBJ whole genome shotgun (WGS) entry which is preliminary data.</text>
</comment>
<dbReference type="EMBL" id="JAHKNG010000052">
    <property type="protein sequence ID" value="MBU3032054.1"/>
    <property type="molecule type" value="Genomic_DNA"/>
</dbReference>
<reference evidence="1" key="1">
    <citation type="submission" date="2021-06" db="EMBL/GenBank/DDBJ databases">
        <title>Paracoccus bacterium XHP0099 sp. nov., isolated from the surface waters of the Yellow Sea.</title>
        <authorList>
            <person name="Xue H."/>
            <person name="Zhang D."/>
        </authorList>
    </citation>
    <scope>NUCLEOTIDE SEQUENCE</scope>
    <source>
        <strain evidence="1">XHP0099</strain>
    </source>
</reference>
<sequence>MADQSSWTHERMSPGQRLSRARDLVDAVHACDPDDAEHIMAIILEEWRTGAPRASFLDATSDAEFWAGSASFDDLRAVFLAAGRKLATYRLGPRGRMRMVRRLLEDLDGDERRRILEELSGPTDWD</sequence>
<organism evidence="1 2">
    <name type="scientific">Paracoccus marinaquae</name>
    <dbReference type="NCBI Taxonomy" id="2841926"/>
    <lineage>
        <taxon>Bacteria</taxon>
        <taxon>Pseudomonadati</taxon>
        <taxon>Pseudomonadota</taxon>
        <taxon>Alphaproteobacteria</taxon>
        <taxon>Rhodobacterales</taxon>
        <taxon>Paracoccaceae</taxon>
        <taxon>Paracoccus</taxon>
    </lineage>
</organism>
<evidence type="ECO:0000313" key="1">
    <source>
        <dbReference type="EMBL" id="MBU3032054.1"/>
    </source>
</evidence>
<gene>
    <name evidence="1" type="ORF">KNW02_18315</name>
</gene>
<protein>
    <submittedName>
        <fullName evidence="1">Uncharacterized protein</fullName>
    </submittedName>
</protein>
<dbReference type="RefSeq" id="WP_216034662.1">
    <property type="nucleotide sequence ID" value="NZ_JAHKNG010000052.1"/>
</dbReference>
<proteinExistence type="predicted"/>